<gene>
    <name evidence="1" type="ORF">D1614_16845</name>
</gene>
<name>A0A399SSM8_9BACT</name>
<evidence type="ECO:0000313" key="2">
    <source>
        <dbReference type="Proteomes" id="UP000265926"/>
    </source>
</evidence>
<sequence length="77" mass="8518">MTPKLHHELSKRHIRSAKAAEYSPFVFVFCLAKPDVLSVKLYFWGSLVFEKSDSLTGNEAIRALGVRTPNVGVVIGS</sequence>
<dbReference type="Proteomes" id="UP000265926">
    <property type="component" value="Unassembled WGS sequence"/>
</dbReference>
<organism evidence="1 2">
    <name type="scientific">Maribellus luteus</name>
    <dbReference type="NCBI Taxonomy" id="2305463"/>
    <lineage>
        <taxon>Bacteria</taxon>
        <taxon>Pseudomonadati</taxon>
        <taxon>Bacteroidota</taxon>
        <taxon>Bacteroidia</taxon>
        <taxon>Marinilabiliales</taxon>
        <taxon>Prolixibacteraceae</taxon>
        <taxon>Maribellus</taxon>
    </lineage>
</organism>
<protein>
    <submittedName>
        <fullName evidence="1">Uncharacterized protein</fullName>
    </submittedName>
</protein>
<proteinExistence type="predicted"/>
<reference evidence="1 2" key="1">
    <citation type="submission" date="2018-08" db="EMBL/GenBank/DDBJ databases">
        <title>Pallidiluteibacterium maritimus gen. nov., sp. nov., isolated from coastal sediment.</title>
        <authorList>
            <person name="Zhou L.Y."/>
        </authorList>
    </citation>
    <scope>NUCLEOTIDE SEQUENCE [LARGE SCALE GENOMIC DNA]</scope>
    <source>
        <strain evidence="1 2">XSD2</strain>
    </source>
</reference>
<dbReference type="AlphaFoldDB" id="A0A399SSM8"/>
<evidence type="ECO:0000313" key="1">
    <source>
        <dbReference type="EMBL" id="RIJ46830.1"/>
    </source>
</evidence>
<comment type="caution">
    <text evidence="1">The sequence shown here is derived from an EMBL/GenBank/DDBJ whole genome shotgun (WGS) entry which is preliminary data.</text>
</comment>
<accession>A0A399SSM8</accession>
<dbReference type="EMBL" id="QWGR01000011">
    <property type="protein sequence ID" value="RIJ46830.1"/>
    <property type="molecule type" value="Genomic_DNA"/>
</dbReference>
<keyword evidence="2" id="KW-1185">Reference proteome</keyword>